<dbReference type="PANTHER" id="PTHR24243">
    <property type="entry name" value="G-PROTEIN COUPLED RECEPTOR"/>
    <property type="match status" value="1"/>
</dbReference>
<gene>
    <name evidence="10" type="ORF">DdX_01819</name>
</gene>
<keyword evidence="5 8" id="KW-0472">Membrane</keyword>
<proteinExistence type="predicted"/>
<dbReference type="CDD" id="cd00637">
    <property type="entry name" value="7tm_classA_rhodopsin-like"/>
    <property type="match status" value="1"/>
</dbReference>
<evidence type="ECO:0000256" key="5">
    <source>
        <dbReference type="ARBA" id="ARBA00023136"/>
    </source>
</evidence>
<dbReference type="PROSITE" id="PS50262">
    <property type="entry name" value="G_PROTEIN_RECEP_F1_2"/>
    <property type="match status" value="1"/>
</dbReference>
<accession>A0AAD4NK29</accession>
<dbReference type="Gene3D" id="1.20.1070.10">
    <property type="entry name" value="Rhodopsin 7-helix transmembrane proteins"/>
    <property type="match status" value="1"/>
</dbReference>
<protein>
    <submittedName>
        <fullName evidence="10">Serpentine type 7TM GPCR chemoreceptor srx domain-containing protein</fullName>
    </submittedName>
</protein>
<dbReference type="InterPro" id="IPR000276">
    <property type="entry name" value="GPCR_Rhodpsn"/>
</dbReference>
<dbReference type="GO" id="GO:0008188">
    <property type="term" value="F:neuropeptide receptor activity"/>
    <property type="evidence" value="ECO:0007669"/>
    <property type="project" value="TreeGrafter"/>
</dbReference>
<keyword evidence="2 8" id="KW-0812">Transmembrane</keyword>
<comment type="subcellular location">
    <subcellularLocation>
        <location evidence="1">Membrane</location>
        <topology evidence="1">Multi-pass membrane protein</topology>
    </subcellularLocation>
</comment>
<feature type="transmembrane region" description="Helical" evidence="8">
    <location>
        <begin position="124"/>
        <end position="141"/>
    </location>
</feature>
<evidence type="ECO:0000256" key="8">
    <source>
        <dbReference type="SAM" id="Phobius"/>
    </source>
</evidence>
<evidence type="ECO:0000259" key="9">
    <source>
        <dbReference type="PROSITE" id="PS50262"/>
    </source>
</evidence>
<dbReference type="Proteomes" id="UP001201812">
    <property type="component" value="Unassembled WGS sequence"/>
</dbReference>
<comment type="caution">
    <text evidence="10">The sequence shown here is derived from an EMBL/GenBank/DDBJ whole genome shotgun (WGS) entry which is preliminary data.</text>
</comment>
<feature type="transmembrane region" description="Helical" evidence="8">
    <location>
        <begin position="85"/>
        <end position="104"/>
    </location>
</feature>
<evidence type="ECO:0000313" key="11">
    <source>
        <dbReference type="Proteomes" id="UP001201812"/>
    </source>
</evidence>
<organism evidence="10 11">
    <name type="scientific">Ditylenchus destructor</name>
    <dbReference type="NCBI Taxonomy" id="166010"/>
    <lineage>
        <taxon>Eukaryota</taxon>
        <taxon>Metazoa</taxon>
        <taxon>Ecdysozoa</taxon>
        <taxon>Nematoda</taxon>
        <taxon>Chromadorea</taxon>
        <taxon>Rhabditida</taxon>
        <taxon>Tylenchina</taxon>
        <taxon>Tylenchomorpha</taxon>
        <taxon>Sphaerularioidea</taxon>
        <taxon>Anguinidae</taxon>
        <taxon>Anguininae</taxon>
        <taxon>Ditylenchus</taxon>
    </lineage>
</organism>
<dbReference type="Pfam" id="PF00001">
    <property type="entry name" value="7tm_1"/>
    <property type="match status" value="1"/>
</dbReference>
<dbReference type="SUPFAM" id="SSF81321">
    <property type="entry name" value="Family A G protein-coupled receptor-like"/>
    <property type="match status" value="1"/>
</dbReference>
<evidence type="ECO:0000256" key="2">
    <source>
        <dbReference type="ARBA" id="ARBA00022692"/>
    </source>
</evidence>
<keyword evidence="3 8" id="KW-1133">Transmembrane helix</keyword>
<dbReference type="AlphaFoldDB" id="A0AAD4NK29"/>
<evidence type="ECO:0000256" key="3">
    <source>
        <dbReference type="ARBA" id="ARBA00022989"/>
    </source>
</evidence>
<keyword evidence="6" id="KW-0675">Receptor</keyword>
<evidence type="ECO:0000256" key="6">
    <source>
        <dbReference type="ARBA" id="ARBA00023170"/>
    </source>
</evidence>
<feature type="transmembrane region" description="Helical" evidence="8">
    <location>
        <begin position="161"/>
        <end position="183"/>
    </location>
</feature>
<keyword evidence="11" id="KW-1185">Reference proteome</keyword>
<reference evidence="10" key="1">
    <citation type="submission" date="2022-01" db="EMBL/GenBank/DDBJ databases">
        <title>Genome Sequence Resource for Two Populations of Ditylenchus destructor, the Migratory Endoparasitic Phytonematode.</title>
        <authorList>
            <person name="Zhang H."/>
            <person name="Lin R."/>
            <person name="Xie B."/>
        </authorList>
    </citation>
    <scope>NUCLEOTIDE SEQUENCE</scope>
    <source>
        <strain evidence="10">BazhouSP</strain>
    </source>
</reference>
<evidence type="ECO:0000313" key="10">
    <source>
        <dbReference type="EMBL" id="KAI1729571.1"/>
    </source>
</evidence>
<feature type="transmembrane region" description="Helical" evidence="8">
    <location>
        <begin position="311"/>
        <end position="336"/>
    </location>
</feature>
<sequence length="391" mass="44449">MINIITGNNCLNTSEARRQQILAGRSDEEELIFRDHILRLYIGWIGLPIAIPGLIGCILFISAASRAIREHRVRRRFYALLLNRAFGDLLTCVVALVIFAYVVMSSPHVNPNVIEVFHTLYATSFWSALITYVCLGILKLYGVAQPLHYRNKVTMRTCIRIIAFSWAAFGSLTMFTLFITALVKIDLLAEWSGCDLEKCLMPIYRFRRGITAVFYVSTIVCFIITVILIRRAKRKRTQLSGRNQTMVKRESKFCNNADKDSASSTEMQQVEQLNGHSIRRPETMAVSISRRQTSSAKVAIIGSRRQPTQFALIRLTVGVASLAVFHFPHSAWALFLSLAPACYFSFHWETMQKLRGLSRVCVLLRIVIDVIVSFCLDPELRVNSWSRTSRT</sequence>
<dbReference type="PANTHER" id="PTHR24243:SF228">
    <property type="entry name" value="G-PROTEIN COUPLED RECEPTORS FAMILY 1 PROFILE DOMAIN-CONTAINING PROTEIN"/>
    <property type="match status" value="1"/>
</dbReference>
<dbReference type="EMBL" id="JAKKPZ010000001">
    <property type="protein sequence ID" value="KAI1729571.1"/>
    <property type="molecule type" value="Genomic_DNA"/>
</dbReference>
<dbReference type="GO" id="GO:0005886">
    <property type="term" value="C:plasma membrane"/>
    <property type="evidence" value="ECO:0007669"/>
    <property type="project" value="TreeGrafter"/>
</dbReference>
<name>A0AAD4NK29_9BILA</name>
<dbReference type="InterPro" id="IPR017452">
    <property type="entry name" value="GPCR_Rhodpsn_7TM"/>
</dbReference>
<feature type="transmembrane region" description="Helical" evidence="8">
    <location>
        <begin position="41"/>
        <end position="64"/>
    </location>
</feature>
<evidence type="ECO:0000256" key="4">
    <source>
        <dbReference type="ARBA" id="ARBA00023040"/>
    </source>
</evidence>
<evidence type="ECO:0000256" key="1">
    <source>
        <dbReference type="ARBA" id="ARBA00004141"/>
    </source>
</evidence>
<keyword evidence="7" id="KW-0807">Transducer</keyword>
<feature type="domain" description="G-protein coupled receptors family 1 profile" evidence="9">
    <location>
        <begin position="56"/>
        <end position="229"/>
    </location>
</feature>
<feature type="transmembrane region" description="Helical" evidence="8">
    <location>
        <begin position="210"/>
        <end position="229"/>
    </location>
</feature>
<evidence type="ECO:0000256" key="7">
    <source>
        <dbReference type="ARBA" id="ARBA00023224"/>
    </source>
</evidence>
<keyword evidence="4" id="KW-0297">G-protein coupled receptor</keyword>